<dbReference type="Proteomes" id="UP001066276">
    <property type="component" value="Chromosome 2_1"/>
</dbReference>
<name>A0AAV7VFZ0_PLEWA</name>
<evidence type="ECO:0000313" key="3">
    <source>
        <dbReference type="Proteomes" id="UP001066276"/>
    </source>
</evidence>
<evidence type="ECO:0000313" key="2">
    <source>
        <dbReference type="EMBL" id="KAJ1199821.1"/>
    </source>
</evidence>
<gene>
    <name evidence="2" type="ORF">NDU88_003653</name>
</gene>
<proteinExistence type="predicted"/>
<accession>A0AAV7VFZ0</accession>
<reference evidence="2" key="1">
    <citation type="journal article" date="2022" name="bioRxiv">
        <title>Sequencing and chromosome-scale assembly of the giantPleurodeles waltlgenome.</title>
        <authorList>
            <person name="Brown T."/>
            <person name="Elewa A."/>
            <person name="Iarovenko S."/>
            <person name="Subramanian E."/>
            <person name="Araus A.J."/>
            <person name="Petzold A."/>
            <person name="Susuki M."/>
            <person name="Suzuki K.-i.T."/>
            <person name="Hayashi T."/>
            <person name="Toyoda A."/>
            <person name="Oliveira C."/>
            <person name="Osipova E."/>
            <person name="Leigh N.D."/>
            <person name="Simon A."/>
            <person name="Yun M.H."/>
        </authorList>
    </citation>
    <scope>NUCLEOTIDE SEQUENCE</scope>
    <source>
        <strain evidence="2">20211129_DDA</strain>
        <tissue evidence="2">Liver</tissue>
    </source>
</reference>
<comment type="caution">
    <text evidence="2">The sequence shown here is derived from an EMBL/GenBank/DDBJ whole genome shotgun (WGS) entry which is preliminary data.</text>
</comment>
<feature type="region of interest" description="Disordered" evidence="1">
    <location>
        <begin position="49"/>
        <end position="71"/>
    </location>
</feature>
<feature type="compositionally biased region" description="Basic and acidic residues" evidence="1">
    <location>
        <begin position="52"/>
        <end position="68"/>
    </location>
</feature>
<sequence length="141" mass="15912">MPGPHDHHSECPNLRYQVNNKISGIMVKDKSSKVAQTNKIINYIHLMLPPAHPEEERDHDTEPPREKGLAPASPLLVDLMVAIQDSESKVVNKIEAEAVDVTLLRADLRKVSERVTDVEKNVQYFSGRSTSSEPLFRTFKN</sequence>
<protein>
    <submittedName>
        <fullName evidence="2">Uncharacterized protein</fullName>
    </submittedName>
</protein>
<dbReference type="EMBL" id="JANPWB010000003">
    <property type="protein sequence ID" value="KAJ1199821.1"/>
    <property type="molecule type" value="Genomic_DNA"/>
</dbReference>
<dbReference type="AlphaFoldDB" id="A0AAV7VFZ0"/>
<evidence type="ECO:0000256" key="1">
    <source>
        <dbReference type="SAM" id="MobiDB-lite"/>
    </source>
</evidence>
<organism evidence="2 3">
    <name type="scientific">Pleurodeles waltl</name>
    <name type="common">Iberian ribbed newt</name>
    <dbReference type="NCBI Taxonomy" id="8319"/>
    <lineage>
        <taxon>Eukaryota</taxon>
        <taxon>Metazoa</taxon>
        <taxon>Chordata</taxon>
        <taxon>Craniata</taxon>
        <taxon>Vertebrata</taxon>
        <taxon>Euteleostomi</taxon>
        <taxon>Amphibia</taxon>
        <taxon>Batrachia</taxon>
        <taxon>Caudata</taxon>
        <taxon>Salamandroidea</taxon>
        <taxon>Salamandridae</taxon>
        <taxon>Pleurodelinae</taxon>
        <taxon>Pleurodeles</taxon>
    </lineage>
</organism>
<keyword evidence="3" id="KW-1185">Reference proteome</keyword>